<name>A0ABS6ATL9_9NOCA</name>
<dbReference type="PANTHER" id="PTHR33908:SF3">
    <property type="entry name" value="UNDECAPRENYL PHOSPHATE-ALPHA-4-AMINO-4-DEOXY-L-ARABINOSE ARABINOSYL TRANSFERASE"/>
    <property type="match status" value="1"/>
</dbReference>
<feature type="transmembrane region" description="Helical" evidence="8">
    <location>
        <begin position="430"/>
        <end position="450"/>
    </location>
</feature>
<keyword evidence="7 8" id="KW-0472">Membrane</keyword>
<dbReference type="Proteomes" id="UP000733379">
    <property type="component" value="Unassembled WGS sequence"/>
</dbReference>
<feature type="transmembrane region" description="Helical" evidence="8">
    <location>
        <begin position="323"/>
        <end position="341"/>
    </location>
</feature>
<dbReference type="PANTHER" id="PTHR33908">
    <property type="entry name" value="MANNOSYLTRANSFERASE YKCB-RELATED"/>
    <property type="match status" value="1"/>
</dbReference>
<evidence type="ECO:0000256" key="8">
    <source>
        <dbReference type="SAM" id="Phobius"/>
    </source>
</evidence>
<keyword evidence="3 11" id="KW-0328">Glycosyltransferase</keyword>
<feature type="transmembrane region" description="Helical" evidence="8">
    <location>
        <begin position="377"/>
        <end position="395"/>
    </location>
</feature>
<protein>
    <submittedName>
        <fullName evidence="11">Glycosyltransferase family 39 protein</fullName>
        <ecNumber evidence="11">2.4.-.-</ecNumber>
    </submittedName>
</protein>
<dbReference type="GO" id="GO:0016757">
    <property type="term" value="F:glycosyltransferase activity"/>
    <property type="evidence" value="ECO:0007669"/>
    <property type="project" value="UniProtKB-KW"/>
</dbReference>
<feature type="transmembrane region" description="Helical" evidence="8">
    <location>
        <begin position="29"/>
        <end position="49"/>
    </location>
</feature>
<proteinExistence type="predicted"/>
<evidence type="ECO:0000313" key="12">
    <source>
        <dbReference type="Proteomes" id="UP000733379"/>
    </source>
</evidence>
<evidence type="ECO:0000256" key="5">
    <source>
        <dbReference type="ARBA" id="ARBA00022692"/>
    </source>
</evidence>
<sequence>MTAATLAVSQAPVHPWWQFWRSPADQPGWARPLLLIVAALAAVSYAWGIAAQKPHIFYAAAARSMAMSWHNFFFAAFDPDGIVSIDKLPGALWIQAISVHVFGPHLWAQVLPQVVEGVLTILLLYRVVRRIAGPAAGAVAVVVAACTPVTVSLNRGNIPDTLLILLLLLAVDRTLAAIGAGRGRNLWLAGLFIGLAFQAKMVQAWIIVPLLALAYLITAGVRLRRRLADIAVFGVVALVVSLSWMTVVSLVPAGRRPYVDGSNHNSLFEQVFRYNALARTDSTFTVGAANFELAGQQNYRSKLVLGPGNRLDHVFTGGGGRSAGWLVPLAVIALVALVLLARRRARSPIATASLVIWGGWLLVHLAIFLAIGTVNPYYLAVLTPAVATLIGWGTVEFAQPNSVRVRWYGLAAVIATVLYGGFLLGPAPGVVRWVTVVVALALCGVAVVVGGRRSVPALLVAALAAPAVAAASLVVDGYGALDMPFESAATKRVTQTSIAEALAEGPKLVATARELFPNAHYPAIANTGILASPFIITTGAEVPAFGGFTGSAPAMSTTEIARLVARGQIGFALLTASDDERVQWIQRHCAKLPSSADDSVLVYACARPARPLH</sequence>
<feature type="domain" description="Putative mannosyltransferase YkcA/B-like C-terminal" evidence="10">
    <location>
        <begin position="518"/>
        <end position="588"/>
    </location>
</feature>
<dbReference type="InterPro" id="IPR050297">
    <property type="entry name" value="LipidA_mod_glycosyltrf_83"/>
</dbReference>
<dbReference type="EC" id="2.4.-.-" evidence="11"/>
<keyword evidence="6 8" id="KW-1133">Transmembrane helix</keyword>
<evidence type="ECO:0000256" key="3">
    <source>
        <dbReference type="ARBA" id="ARBA00022676"/>
    </source>
</evidence>
<feature type="transmembrane region" description="Helical" evidence="8">
    <location>
        <begin position="457"/>
        <end position="481"/>
    </location>
</feature>
<evidence type="ECO:0000256" key="7">
    <source>
        <dbReference type="ARBA" id="ARBA00023136"/>
    </source>
</evidence>
<evidence type="ECO:0000256" key="4">
    <source>
        <dbReference type="ARBA" id="ARBA00022679"/>
    </source>
</evidence>
<comment type="subcellular location">
    <subcellularLocation>
        <location evidence="1">Cell membrane</location>
        <topology evidence="1">Multi-pass membrane protein</topology>
    </subcellularLocation>
</comment>
<feature type="transmembrane region" description="Helical" evidence="8">
    <location>
        <begin position="186"/>
        <end position="218"/>
    </location>
</feature>
<dbReference type="InterPro" id="IPR038731">
    <property type="entry name" value="RgtA/B/C-like"/>
</dbReference>
<comment type="caution">
    <text evidence="11">The sequence shown here is derived from an EMBL/GenBank/DDBJ whole genome shotgun (WGS) entry which is preliminary data.</text>
</comment>
<dbReference type="EMBL" id="JAHKNI010000001">
    <property type="protein sequence ID" value="MBU3060358.1"/>
    <property type="molecule type" value="Genomic_DNA"/>
</dbReference>
<accession>A0ABS6ATL9</accession>
<organism evidence="11 12">
    <name type="scientific">Nocardia albiluteola</name>
    <dbReference type="NCBI Taxonomy" id="2842303"/>
    <lineage>
        <taxon>Bacteria</taxon>
        <taxon>Bacillati</taxon>
        <taxon>Actinomycetota</taxon>
        <taxon>Actinomycetes</taxon>
        <taxon>Mycobacteriales</taxon>
        <taxon>Nocardiaceae</taxon>
        <taxon>Nocardia</taxon>
    </lineage>
</organism>
<evidence type="ECO:0000259" key="9">
    <source>
        <dbReference type="Pfam" id="PF13231"/>
    </source>
</evidence>
<dbReference type="Pfam" id="PF24878">
    <property type="entry name" value="YkcB_C"/>
    <property type="match status" value="1"/>
</dbReference>
<reference evidence="11 12" key="1">
    <citation type="submission" date="2021-06" db="EMBL/GenBank/DDBJ databases">
        <title>Actinomycetes sequencing.</title>
        <authorList>
            <person name="Shan Q."/>
        </authorList>
    </citation>
    <scope>NUCLEOTIDE SEQUENCE [LARGE SCALE GENOMIC DNA]</scope>
    <source>
        <strain evidence="11 12">NEAU-G5</strain>
    </source>
</reference>
<evidence type="ECO:0000256" key="1">
    <source>
        <dbReference type="ARBA" id="ARBA00004651"/>
    </source>
</evidence>
<feature type="transmembrane region" description="Helical" evidence="8">
    <location>
        <begin position="131"/>
        <end position="150"/>
    </location>
</feature>
<dbReference type="Pfam" id="PF13231">
    <property type="entry name" value="PMT_2"/>
    <property type="match status" value="1"/>
</dbReference>
<evidence type="ECO:0000256" key="2">
    <source>
        <dbReference type="ARBA" id="ARBA00022475"/>
    </source>
</evidence>
<evidence type="ECO:0000313" key="11">
    <source>
        <dbReference type="EMBL" id="MBU3060358.1"/>
    </source>
</evidence>
<keyword evidence="12" id="KW-1185">Reference proteome</keyword>
<gene>
    <name evidence="11" type="ORF">KO481_02330</name>
</gene>
<dbReference type="InterPro" id="IPR056785">
    <property type="entry name" value="YkcA/B-like_C"/>
</dbReference>
<feature type="transmembrane region" description="Helical" evidence="8">
    <location>
        <begin position="230"/>
        <end position="251"/>
    </location>
</feature>
<feature type="domain" description="Glycosyltransferase RgtA/B/C/D-like" evidence="9">
    <location>
        <begin position="88"/>
        <end position="244"/>
    </location>
</feature>
<dbReference type="RefSeq" id="WP_215915236.1">
    <property type="nucleotide sequence ID" value="NZ_JAHKNI010000001.1"/>
</dbReference>
<evidence type="ECO:0000256" key="6">
    <source>
        <dbReference type="ARBA" id="ARBA00022989"/>
    </source>
</evidence>
<keyword evidence="5 8" id="KW-0812">Transmembrane</keyword>
<keyword evidence="2" id="KW-1003">Cell membrane</keyword>
<feature type="transmembrane region" description="Helical" evidence="8">
    <location>
        <begin position="348"/>
        <end position="371"/>
    </location>
</feature>
<keyword evidence="4 11" id="KW-0808">Transferase</keyword>
<evidence type="ECO:0000259" key="10">
    <source>
        <dbReference type="Pfam" id="PF24878"/>
    </source>
</evidence>
<feature type="transmembrane region" description="Helical" evidence="8">
    <location>
        <begin position="407"/>
        <end position="424"/>
    </location>
</feature>